<keyword evidence="2" id="KW-1185">Reference proteome</keyword>
<evidence type="ECO:0000313" key="1">
    <source>
        <dbReference type="EMBL" id="MDC8015635.1"/>
    </source>
</evidence>
<organism evidence="1 2">
    <name type="scientific">Tahibacter soli</name>
    <dbReference type="NCBI Taxonomy" id="2983605"/>
    <lineage>
        <taxon>Bacteria</taxon>
        <taxon>Pseudomonadati</taxon>
        <taxon>Pseudomonadota</taxon>
        <taxon>Gammaproteobacteria</taxon>
        <taxon>Lysobacterales</taxon>
        <taxon>Rhodanobacteraceae</taxon>
        <taxon>Tahibacter</taxon>
    </lineage>
</organism>
<proteinExistence type="predicted"/>
<dbReference type="AlphaFoldDB" id="A0A9X3YQJ6"/>
<accession>A0A9X3YQJ6</accession>
<sequence>MKKISLSKETLRVLTAQEAADVAGGALVTRRDDCNPTETRPATGCGTATGACPSAACPTNTCPTNGCPTTTSVPCPPTLTSQCPEPTQVCPETRNCPV</sequence>
<name>A0A9X3YQJ6_9GAMM</name>
<comment type="caution">
    <text evidence="1">The sequence shown here is derived from an EMBL/GenBank/DDBJ whole genome shotgun (WGS) entry which is preliminary data.</text>
</comment>
<dbReference type="RefSeq" id="WP_263541188.1">
    <property type="nucleotide sequence ID" value="NZ_JAOVZO020000020.1"/>
</dbReference>
<protein>
    <submittedName>
        <fullName evidence="1">Uncharacterized protein</fullName>
    </submittedName>
</protein>
<gene>
    <name evidence="1" type="ORF">OD750_024170</name>
</gene>
<evidence type="ECO:0000313" key="2">
    <source>
        <dbReference type="Proteomes" id="UP001139971"/>
    </source>
</evidence>
<dbReference type="EMBL" id="JAOVZO020000020">
    <property type="protein sequence ID" value="MDC8015635.1"/>
    <property type="molecule type" value="Genomic_DNA"/>
</dbReference>
<reference evidence="1" key="1">
    <citation type="submission" date="2023-02" db="EMBL/GenBank/DDBJ databases">
        <title>Tahibacter soli sp. nov. isolated from soil.</title>
        <authorList>
            <person name="Baek J.H."/>
            <person name="Lee J.K."/>
            <person name="Choi D.G."/>
            <person name="Jeon C.O."/>
        </authorList>
    </citation>
    <scope>NUCLEOTIDE SEQUENCE</scope>
    <source>
        <strain evidence="1">BL</strain>
    </source>
</reference>
<dbReference type="Proteomes" id="UP001139971">
    <property type="component" value="Unassembled WGS sequence"/>
</dbReference>